<evidence type="ECO:0000313" key="2">
    <source>
        <dbReference type="Proteomes" id="UP000199286"/>
    </source>
</evidence>
<protein>
    <submittedName>
        <fullName evidence="1">Glycosyltransferase involved in cell wall bisynthesis</fullName>
    </submittedName>
</protein>
<name>A0A1H3N4B2_9RHOB</name>
<accession>A0A1H3N4B2</accession>
<keyword evidence="1" id="KW-0808">Transferase</keyword>
<dbReference type="SUPFAM" id="SSF53756">
    <property type="entry name" value="UDP-Glycosyltransferase/glycogen phosphorylase"/>
    <property type="match status" value="1"/>
</dbReference>
<dbReference type="STRING" id="321339.SAMN05444340_12017"/>
<evidence type="ECO:0000313" key="1">
    <source>
        <dbReference type="EMBL" id="SDY83604.1"/>
    </source>
</evidence>
<reference evidence="1 2" key="1">
    <citation type="submission" date="2016-10" db="EMBL/GenBank/DDBJ databases">
        <authorList>
            <person name="de Groot N.N."/>
        </authorList>
    </citation>
    <scope>NUCLEOTIDE SEQUENCE [LARGE SCALE GENOMIC DNA]</scope>
    <source>
        <strain evidence="1 2">DSM 26880</strain>
    </source>
</reference>
<dbReference type="Pfam" id="PF13692">
    <property type="entry name" value="Glyco_trans_1_4"/>
    <property type="match status" value="1"/>
</dbReference>
<dbReference type="PANTHER" id="PTHR12526">
    <property type="entry name" value="GLYCOSYLTRANSFERASE"/>
    <property type="match status" value="1"/>
</dbReference>
<dbReference type="Proteomes" id="UP000199286">
    <property type="component" value="Unassembled WGS sequence"/>
</dbReference>
<dbReference type="EMBL" id="FNPF01000020">
    <property type="protein sequence ID" value="SDY83604.1"/>
    <property type="molecule type" value="Genomic_DNA"/>
</dbReference>
<gene>
    <name evidence="1" type="ORF">SAMN05444340_12017</name>
</gene>
<dbReference type="AlphaFoldDB" id="A0A1H3N4B2"/>
<dbReference type="OrthoDB" id="9807414at2"/>
<keyword evidence="2" id="KW-1185">Reference proteome</keyword>
<dbReference type="RefSeq" id="WP_089885563.1">
    <property type="nucleotide sequence ID" value="NZ_FNPF01000020.1"/>
</dbReference>
<dbReference type="Gene3D" id="3.40.50.2000">
    <property type="entry name" value="Glycogen Phosphorylase B"/>
    <property type="match status" value="1"/>
</dbReference>
<organism evidence="1 2">
    <name type="scientific">Citreimonas salinaria</name>
    <dbReference type="NCBI Taxonomy" id="321339"/>
    <lineage>
        <taxon>Bacteria</taxon>
        <taxon>Pseudomonadati</taxon>
        <taxon>Pseudomonadota</taxon>
        <taxon>Alphaproteobacteria</taxon>
        <taxon>Rhodobacterales</taxon>
        <taxon>Roseobacteraceae</taxon>
        <taxon>Citreimonas</taxon>
    </lineage>
</organism>
<sequence length="481" mass="52348">MRVLFYNWVDYRDPQGRGGGVAVYQRNLIAALSQRNDVETGFFCAGLAHDLAPRAPRWAAMGADRPRHWEIVNSAALAPAQHGFGQAAQVSDPETEAAVCDLVAATGPWDVLHLDNLEGLPAGVLAALKARFPSLRIVYVMHNYYPICPQVNLWHREARTCPGFDAGRACATCLPVRPETRLLRLSHALSWRLARAGLRPGGRAWKAGFGTLRLGARRLRALRARRAPAQAIPAPVDGAPFAARRAAMLEAVNTQCDAVLCVSDAVRRLAVDYGVDPARTHVARIGTAEAAAFARTAPRPVPRSPDAPLVLGYLGYMRRDKGFYFLLDALEALPDAQAARIGLMVAAKGIDAATAARLDRLKARLAGLTLHDGYRHADLDRLLADVDVGVVPVLWHDNLPQVAIEMHARHVPLLCSDRGGAQELGNAPTMVFPAGDAGAFHDRLRAILEGRVDFARYWQGARPPMDMARHVETLLGHYRPG</sequence>
<dbReference type="GO" id="GO:0016740">
    <property type="term" value="F:transferase activity"/>
    <property type="evidence" value="ECO:0007669"/>
    <property type="project" value="UniProtKB-KW"/>
</dbReference>
<proteinExistence type="predicted"/>